<comment type="caution">
    <text evidence="1">The sequence shown here is derived from an EMBL/GenBank/DDBJ whole genome shotgun (WGS) entry which is preliminary data.</text>
</comment>
<evidence type="ECO:0000313" key="2">
    <source>
        <dbReference type="Proteomes" id="UP000326554"/>
    </source>
</evidence>
<reference evidence="1 2" key="1">
    <citation type="submission" date="2019-09" db="EMBL/GenBank/DDBJ databases">
        <authorList>
            <person name="Park J.-S."/>
            <person name="Choi H.-J."/>
        </authorList>
    </citation>
    <scope>NUCLEOTIDE SEQUENCE [LARGE SCALE GENOMIC DNA]</scope>
    <source>
        <strain evidence="1 2">176SS1-4</strain>
    </source>
</reference>
<gene>
    <name evidence="1" type="ORF">F3S47_15475</name>
</gene>
<keyword evidence="2" id="KW-1185">Reference proteome</keyword>
<evidence type="ECO:0000313" key="1">
    <source>
        <dbReference type="EMBL" id="KAA9005957.1"/>
    </source>
</evidence>
<protein>
    <recommendedName>
        <fullName evidence="3">DUF3299 domain-containing protein</fullName>
    </recommendedName>
</protein>
<evidence type="ECO:0008006" key="3">
    <source>
        <dbReference type="Google" id="ProtNLM"/>
    </source>
</evidence>
<dbReference type="Proteomes" id="UP000326554">
    <property type="component" value="Unassembled WGS sequence"/>
</dbReference>
<dbReference type="AlphaFoldDB" id="A0A5J5GD56"/>
<proteinExistence type="predicted"/>
<organism evidence="1 2">
    <name type="scientific">Histidinibacterium aquaticum</name>
    <dbReference type="NCBI Taxonomy" id="2613962"/>
    <lineage>
        <taxon>Bacteria</taxon>
        <taxon>Pseudomonadati</taxon>
        <taxon>Pseudomonadota</taxon>
        <taxon>Alphaproteobacteria</taxon>
        <taxon>Rhodobacterales</taxon>
        <taxon>Paracoccaceae</taxon>
        <taxon>Histidinibacterium</taxon>
    </lineage>
</organism>
<accession>A0A5J5GD56</accession>
<sequence length="141" mass="15612">MDMLRRTFLTAAAALPLAGRAVAQTEDAPIKLRELYEGRQLSALGEDLLGERITVEGYMAPPLKADSQFFVLTKMPMAVCPFCETSAEWPDDIVAIYTKRTVDVIPFNVGIDTTGILEWGEYRDPDTGFVSMLRLTDATYG</sequence>
<dbReference type="EMBL" id="VYQE01000005">
    <property type="protein sequence ID" value="KAA9005957.1"/>
    <property type="molecule type" value="Genomic_DNA"/>
</dbReference>
<name>A0A5J5GD56_9RHOB</name>